<feature type="transmembrane region" description="Helical" evidence="1">
    <location>
        <begin position="34"/>
        <end position="62"/>
    </location>
</feature>
<keyword evidence="1" id="KW-0812">Transmembrane</keyword>
<organism evidence="2 3">
    <name type="scientific">Canavalia gladiata</name>
    <name type="common">Sword bean</name>
    <name type="synonym">Dolichos gladiatus</name>
    <dbReference type="NCBI Taxonomy" id="3824"/>
    <lineage>
        <taxon>Eukaryota</taxon>
        <taxon>Viridiplantae</taxon>
        <taxon>Streptophyta</taxon>
        <taxon>Embryophyta</taxon>
        <taxon>Tracheophyta</taxon>
        <taxon>Spermatophyta</taxon>
        <taxon>Magnoliopsida</taxon>
        <taxon>eudicotyledons</taxon>
        <taxon>Gunneridae</taxon>
        <taxon>Pentapetalae</taxon>
        <taxon>rosids</taxon>
        <taxon>fabids</taxon>
        <taxon>Fabales</taxon>
        <taxon>Fabaceae</taxon>
        <taxon>Papilionoideae</taxon>
        <taxon>50 kb inversion clade</taxon>
        <taxon>NPAAA clade</taxon>
        <taxon>indigoferoid/millettioid clade</taxon>
        <taxon>Phaseoleae</taxon>
        <taxon>Canavalia</taxon>
    </lineage>
</organism>
<dbReference type="EMBL" id="JAYMYQ010000005">
    <property type="protein sequence ID" value="KAK7328069.1"/>
    <property type="molecule type" value="Genomic_DNA"/>
</dbReference>
<accession>A0AAN9QAS7</accession>
<keyword evidence="1" id="KW-1133">Transmembrane helix</keyword>
<evidence type="ECO:0000313" key="3">
    <source>
        <dbReference type="Proteomes" id="UP001367508"/>
    </source>
</evidence>
<reference evidence="2 3" key="1">
    <citation type="submission" date="2024-01" db="EMBL/GenBank/DDBJ databases">
        <title>The genomes of 5 underutilized Papilionoideae crops provide insights into root nodulation and disease resistanc.</title>
        <authorList>
            <person name="Jiang F."/>
        </authorList>
    </citation>
    <scope>NUCLEOTIDE SEQUENCE [LARGE SCALE GENOMIC DNA]</scope>
    <source>
        <strain evidence="2">LVBAO_FW01</strain>
        <tissue evidence="2">Leaves</tissue>
    </source>
</reference>
<gene>
    <name evidence="2" type="ORF">VNO77_22165</name>
</gene>
<evidence type="ECO:0000256" key="1">
    <source>
        <dbReference type="SAM" id="Phobius"/>
    </source>
</evidence>
<keyword evidence="1" id="KW-0472">Membrane</keyword>
<proteinExistence type="predicted"/>
<comment type="caution">
    <text evidence="2">The sequence shown here is derived from an EMBL/GenBank/DDBJ whole genome shotgun (WGS) entry which is preliminary data.</text>
</comment>
<name>A0AAN9QAS7_CANGL</name>
<protein>
    <submittedName>
        <fullName evidence="2">Uncharacterized protein</fullName>
    </submittedName>
</protein>
<dbReference type="AlphaFoldDB" id="A0AAN9QAS7"/>
<evidence type="ECO:0000313" key="2">
    <source>
        <dbReference type="EMBL" id="KAK7328069.1"/>
    </source>
</evidence>
<dbReference type="Proteomes" id="UP001367508">
    <property type="component" value="Unassembled WGS sequence"/>
</dbReference>
<keyword evidence="3" id="KW-1185">Reference proteome</keyword>
<sequence length="71" mass="8090">MVQNQEPLVRFLVLFSTGSPSCSASCRQAHGSSYLCFLFNFSAGVWDCIYLFLALILILMTYEKSAWISWQ</sequence>